<dbReference type="PROSITE" id="PS00018">
    <property type="entry name" value="EF_HAND_1"/>
    <property type="match status" value="1"/>
</dbReference>
<protein>
    <submittedName>
        <fullName evidence="3">Uncharacterized protein</fullName>
    </submittedName>
</protein>
<proteinExistence type="predicted"/>
<sequence>MGACGSKGAAIASTVSLDSIQRVDSIVPSSGRIRTNSEMDRLKRRAVLDQMRKDNEIFTPETVQQFQFLVSMTVEDQGQWSDLFDALDENKNGTLEDEEVYNGKGMQSAGIQLPFMKTLFRNSVATKDKITKESFFLCLFNFLSLPRGDYMSRFIFQLYGGTELGMSPLQFSVMCTELLGDGVFMKGEAPDGEEEGADGGDQSRMIKLIEHFIQISKLNEACGHGTHKSRRRSTHKSGHKSHKSHHHKSHHHGTHKEHKSHRHTNEEIDESESRDEVGEIETSSNMPDEYSCNLLKLMNEKSTDPIIKFKFFVKAERKLRGEGIYHAAVESQNAFRECVMGKEYWDKHIEGLNELVYGRDLWNIMDLYYFAVCGVAVPENYHDLNFEDVEEIRARKKSKLAIREAEKMLVNNAAHDEKSQGAEKSTMRRKRKKKRGEENYQYFHYGTNTSLNMHFIKDNGKRLPLGPGGLNPYLVLAEMPDSMRVAFEKHDMTMLRQLESGSDKKVTKEKFRIWIHKAEDAGLWESKHEVGECGAVGSHGSNFTVK</sequence>
<dbReference type="Proteomes" id="UP001165065">
    <property type="component" value="Unassembled WGS sequence"/>
</dbReference>
<dbReference type="EMBL" id="BRYA01000340">
    <property type="protein sequence ID" value="GMI47314.1"/>
    <property type="molecule type" value="Genomic_DNA"/>
</dbReference>
<dbReference type="SUPFAM" id="SSF47473">
    <property type="entry name" value="EF-hand"/>
    <property type="match status" value="1"/>
</dbReference>
<evidence type="ECO:0000256" key="1">
    <source>
        <dbReference type="ARBA" id="ARBA00022837"/>
    </source>
</evidence>
<evidence type="ECO:0000313" key="3">
    <source>
        <dbReference type="EMBL" id="GMI47314.1"/>
    </source>
</evidence>
<accession>A0A9W7GLY5</accession>
<dbReference type="OrthoDB" id="199125at2759"/>
<evidence type="ECO:0000256" key="2">
    <source>
        <dbReference type="SAM" id="MobiDB-lite"/>
    </source>
</evidence>
<dbReference type="AlphaFoldDB" id="A0A9W7GLY5"/>
<dbReference type="InterPro" id="IPR018247">
    <property type="entry name" value="EF_Hand_1_Ca_BS"/>
</dbReference>
<comment type="caution">
    <text evidence="3">The sequence shown here is derived from an EMBL/GenBank/DDBJ whole genome shotgun (WGS) entry which is preliminary data.</text>
</comment>
<dbReference type="InterPro" id="IPR011992">
    <property type="entry name" value="EF-hand-dom_pair"/>
</dbReference>
<dbReference type="Gene3D" id="6.10.140.250">
    <property type="match status" value="1"/>
</dbReference>
<evidence type="ECO:0000313" key="4">
    <source>
        <dbReference type="Proteomes" id="UP001165065"/>
    </source>
</evidence>
<organism evidence="3 4">
    <name type="scientific">Triparma columacea</name>
    <dbReference type="NCBI Taxonomy" id="722753"/>
    <lineage>
        <taxon>Eukaryota</taxon>
        <taxon>Sar</taxon>
        <taxon>Stramenopiles</taxon>
        <taxon>Ochrophyta</taxon>
        <taxon>Bolidophyceae</taxon>
        <taxon>Parmales</taxon>
        <taxon>Triparmaceae</taxon>
        <taxon>Triparma</taxon>
    </lineage>
</organism>
<feature type="region of interest" description="Disordered" evidence="2">
    <location>
        <begin position="223"/>
        <end position="286"/>
    </location>
</feature>
<name>A0A9W7GLY5_9STRA</name>
<keyword evidence="1" id="KW-0106">Calcium</keyword>
<feature type="region of interest" description="Disordered" evidence="2">
    <location>
        <begin position="413"/>
        <end position="435"/>
    </location>
</feature>
<reference evidence="4" key="1">
    <citation type="journal article" date="2023" name="Commun. Biol.">
        <title>Genome analysis of Parmales, the sister group of diatoms, reveals the evolutionary specialization of diatoms from phago-mixotrophs to photoautotrophs.</title>
        <authorList>
            <person name="Ban H."/>
            <person name="Sato S."/>
            <person name="Yoshikawa S."/>
            <person name="Yamada K."/>
            <person name="Nakamura Y."/>
            <person name="Ichinomiya M."/>
            <person name="Sato N."/>
            <person name="Blanc-Mathieu R."/>
            <person name="Endo H."/>
            <person name="Kuwata A."/>
            <person name="Ogata H."/>
        </authorList>
    </citation>
    <scope>NUCLEOTIDE SEQUENCE [LARGE SCALE GENOMIC DNA]</scope>
</reference>
<keyword evidence="4" id="KW-1185">Reference proteome</keyword>
<feature type="compositionally biased region" description="Basic residues" evidence="2">
    <location>
        <begin position="225"/>
        <end position="262"/>
    </location>
</feature>
<gene>
    <name evidence="3" type="ORF">TrCOL_g3050</name>
</gene>